<keyword evidence="2" id="KW-1185">Reference proteome</keyword>
<dbReference type="EMBL" id="BLAF01000019">
    <property type="protein sequence ID" value="GES20926.1"/>
    <property type="molecule type" value="Genomic_DNA"/>
</dbReference>
<evidence type="ECO:0000313" key="1">
    <source>
        <dbReference type="EMBL" id="GES20926.1"/>
    </source>
</evidence>
<proteinExistence type="predicted"/>
<sequence length="77" mass="8086">MNVPGKPVGIPNWPVTMPGRLVTLPGRPVGMSGRVVTLLGRRIRVPVVGGDLIRVPVGVSGRPIGVRCLRDSGQVPD</sequence>
<name>A0A5M3XJP0_9ACTN</name>
<accession>A0A5M3XJP0</accession>
<protein>
    <submittedName>
        <fullName evidence="1">Uncharacterized protein</fullName>
    </submittedName>
</protein>
<reference evidence="1 2" key="1">
    <citation type="submission" date="2019-10" db="EMBL/GenBank/DDBJ databases">
        <title>Whole genome shotgun sequence of Acrocarpospora pleiomorpha NBRC 16267.</title>
        <authorList>
            <person name="Ichikawa N."/>
            <person name="Kimura A."/>
            <person name="Kitahashi Y."/>
            <person name="Komaki H."/>
            <person name="Oguchi A."/>
        </authorList>
    </citation>
    <scope>NUCLEOTIDE SEQUENCE [LARGE SCALE GENOMIC DNA]</scope>
    <source>
        <strain evidence="1 2">NBRC 16267</strain>
    </source>
</reference>
<gene>
    <name evidence="1" type="ORF">Aple_038220</name>
</gene>
<dbReference type="AlphaFoldDB" id="A0A5M3XJP0"/>
<dbReference type="Proteomes" id="UP000377595">
    <property type="component" value="Unassembled WGS sequence"/>
</dbReference>
<organism evidence="1 2">
    <name type="scientific">Acrocarpospora pleiomorpha</name>
    <dbReference type="NCBI Taxonomy" id="90975"/>
    <lineage>
        <taxon>Bacteria</taxon>
        <taxon>Bacillati</taxon>
        <taxon>Actinomycetota</taxon>
        <taxon>Actinomycetes</taxon>
        <taxon>Streptosporangiales</taxon>
        <taxon>Streptosporangiaceae</taxon>
        <taxon>Acrocarpospora</taxon>
    </lineage>
</organism>
<evidence type="ECO:0000313" key="2">
    <source>
        <dbReference type="Proteomes" id="UP000377595"/>
    </source>
</evidence>
<comment type="caution">
    <text evidence="1">The sequence shown here is derived from an EMBL/GenBank/DDBJ whole genome shotgun (WGS) entry which is preliminary data.</text>
</comment>